<keyword evidence="1" id="KW-0472">Membrane</keyword>
<dbReference type="Proteomes" id="UP000622580">
    <property type="component" value="Unassembled WGS sequence"/>
</dbReference>
<dbReference type="EMBL" id="JAGSGD010000001">
    <property type="protein sequence ID" value="MBR7621187.1"/>
    <property type="molecule type" value="Genomic_DNA"/>
</dbReference>
<dbReference type="RefSeq" id="WP_215342152.1">
    <property type="nucleotide sequence ID" value="NZ_JAGSGD010000001.1"/>
</dbReference>
<dbReference type="EMBL" id="CP068570">
    <property type="protein sequence ID" value="QQZ49845.1"/>
    <property type="molecule type" value="Genomic_DNA"/>
</dbReference>
<name>A0A941D3Y3_9CAUL</name>
<keyword evidence="1" id="KW-1133">Transmembrane helix</keyword>
<evidence type="ECO:0000313" key="4">
    <source>
        <dbReference type="Proteomes" id="UP000622580"/>
    </source>
</evidence>
<evidence type="ECO:0000313" key="2">
    <source>
        <dbReference type="EMBL" id="MBR7621187.1"/>
    </source>
</evidence>
<reference evidence="2" key="2">
    <citation type="submission" date="2021-04" db="EMBL/GenBank/DDBJ databases">
        <title>Draft genome assembly of strain Phenylobacterium sp. 20VBR1 using MiniION and Illumina platforms.</title>
        <authorList>
            <person name="Thomas F.A."/>
            <person name="Krishnan K.P."/>
            <person name="Sinha R.K."/>
        </authorList>
    </citation>
    <scope>NUCLEOTIDE SEQUENCE</scope>
    <source>
        <strain evidence="2">20VBR1</strain>
    </source>
</reference>
<organism evidence="2 4">
    <name type="scientific">Phenylobacterium glaciei</name>
    <dbReference type="NCBI Taxonomy" id="2803784"/>
    <lineage>
        <taxon>Bacteria</taxon>
        <taxon>Pseudomonadati</taxon>
        <taxon>Pseudomonadota</taxon>
        <taxon>Alphaproteobacteria</taxon>
        <taxon>Caulobacterales</taxon>
        <taxon>Caulobacteraceae</taxon>
        <taxon>Phenylobacterium</taxon>
    </lineage>
</organism>
<dbReference type="InterPro" id="IPR009325">
    <property type="entry name" value="DUF983"/>
</dbReference>
<keyword evidence="4" id="KW-1185">Reference proteome</keyword>
<dbReference type="Pfam" id="PF06170">
    <property type="entry name" value="DUF983"/>
    <property type="match status" value="1"/>
</dbReference>
<gene>
    <name evidence="2" type="ORF">JKL49_17470</name>
    <name evidence="3" type="ORF">JKL49_24425</name>
</gene>
<keyword evidence="1" id="KW-0812">Transmembrane</keyword>
<accession>A0A941D3Y3</accession>
<feature type="transmembrane region" description="Helical" evidence="1">
    <location>
        <begin position="77"/>
        <end position="96"/>
    </location>
</feature>
<proteinExistence type="predicted"/>
<evidence type="ECO:0000256" key="1">
    <source>
        <dbReference type="SAM" id="Phobius"/>
    </source>
</evidence>
<protein>
    <submittedName>
        <fullName evidence="2">DUF983 domain-containing protein</fullName>
    </submittedName>
</protein>
<reference evidence="3" key="1">
    <citation type="submission" date="2021-01" db="EMBL/GenBank/DDBJ databases">
        <title>Genome sequence of Phenylobacterium sp. 20VBR1 isolated from a valley glaceir, Ny-Alesund, Svalbard.</title>
        <authorList>
            <person name="Thomas F.A."/>
            <person name="Krishnan K.P."/>
            <person name="Sinha R.K."/>
        </authorList>
    </citation>
    <scope>NUCLEOTIDE SEQUENCE</scope>
    <source>
        <strain evidence="3">20VBR1</strain>
    </source>
</reference>
<evidence type="ECO:0000313" key="3">
    <source>
        <dbReference type="EMBL" id="QQZ49845.1"/>
    </source>
</evidence>
<sequence>MRGHNPLLAGLAGRCPNCGEGPLFSGFLKVAERCEACGYDLAKADSGDGPVVFVILLAGFPCVFGALFTQFAFDPPIWVTMVIWMPLILILSFGLMRPLKGVLLAAQFANKASEARRDGQD</sequence>
<dbReference type="AlphaFoldDB" id="A0A941D3Y3"/>
<feature type="transmembrane region" description="Helical" evidence="1">
    <location>
        <begin position="51"/>
        <end position="71"/>
    </location>
</feature>